<proteinExistence type="predicted"/>
<dbReference type="RefSeq" id="WP_073287616.1">
    <property type="nucleotide sequence ID" value="NZ_FRCP01000011.1"/>
</dbReference>
<protein>
    <submittedName>
        <fullName evidence="1">Uncharacterized protein</fullName>
    </submittedName>
</protein>
<dbReference type="OrthoDB" id="5178124at2"/>
<accession>A0A1M7JES4</accession>
<sequence>MNIIEVIDNAIEKELDKQLEKFDYTEQTIIELGVAIEIMFAEKKFMLGNSFLPLLEIIIEKLMRKEYKRDKRNNDLLLYYKLLEVAGDYHILRDYIYYSYANKSSINWKQNKDKIEIRVLDKSIFRQLVHNNQTLFLNSSKMSEHKILSIDEVLLCLKDKDEFDFNNDQIIKVINSIEQEAKIKIKSFFSYIPSDSKIKFDNYTYCEFVRVYTELLELALYRRYFSYANNLPSVIIYDSQELSGAMSNALKMDEKIILSILKDISYSSRGTLNYIIQDKIFIMYLTCFSLFDGITNMLKYYAVKNPKGYSSKFADIIGEALVNDIESAFLKYENFRCIKDKKLNKYSQKLPDIDLLAISYEPSLGFHIFACEVKNVLLPTWAKDYLKSYGEKGYITKALYQIDQISKFLKTEEGQKMLYQIVLEKFSYMDLEKVLPHGFCVVIDYLIITSENIGVLCDDTNKSIVSVAMLKEIIDKSDGDVNYIKACLNNLNLTMDKCLNVINNRTVLNELNIEYDACSSDTIVQFEQNYYISNGTYKELEVLALETGYSFIDGVNCFEDVN</sequence>
<dbReference type="STRING" id="1120996.SAMN02746066_02220"/>
<name>A0A1M7JES4_9FIRM</name>
<evidence type="ECO:0000313" key="2">
    <source>
        <dbReference type="Proteomes" id="UP000184038"/>
    </source>
</evidence>
<gene>
    <name evidence="1" type="ORF">SAMN02746066_02220</name>
</gene>
<reference evidence="1 2" key="1">
    <citation type="submission" date="2016-11" db="EMBL/GenBank/DDBJ databases">
        <authorList>
            <person name="Jaros S."/>
            <person name="Januszkiewicz K."/>
            <person name="Wedrychowicz H."/>
        </authorList>
    </citation>
    <scope>NUCLEOTIDE SEQUENCE [LARGE SCALE GENOMIC DNA]</scope>
    <source>
        <strain evidence="1 2">DSM 15930</strain>
    </source>
</reference>
<keyword evidence="2" id="KW-1185">Reference proteome</keyword>
<dbReference type="Proteomes" id="UP000184038">
    <property type="component" value="Unassembled WGS sequence"/>
</dbReference>
<evidence type="ECO:0000313" key="1">
    <source>
        <dbReference type="EMBL" id="SHM51333.1"/>
    </source>
</evidence>
<dbReference type="EMBL" id="FRCP01000011">
    <property type="protein sequence ID" value="SHM51333.1"/>
    <property type="molecule type" value="Genomic_DNA"/>
</dbReference>
<dbReference type="AlphaFoldDB" id="A0A1M7JES4"/>
<organism evidence="1 2">
    <name type="scientific">Anaerosporobacter mobilis DSM 15930</name>
    <dbReference type="NCBI Taxonomy" id="1120996"/>
    <lineage>
        <taxon>Bacteria</taxon>
        <taxon>Bacillati</taxon>
        <taxon>Bacillota</taxon>
        <taxon>Clostridia</taxon>
        <taxon>Lachnospirales</taxon>
        <taxon>Lachnospiraceae</taxon>
        <taxon>Anaerosporobacter</taxon>
    </lineage>
</organism>